<dbReference type="Proteomes" id="UP000664835">
    <property type="component" value="Unassembled WGS sequence"/>
</dbReference>
<evidence type="ECO:0000256" key="1">
    <source>
        <dbReference type="ARBA" id="ARBA00004429"/>
    </source>
</evidence>
<evidence type="ECO:0000256" key="6">
    <source>
        <dbReference type="ARBA" id="ARBA00022692"/>
    </source>
</evidence>
<comment type="caution">
    <text evidence="11">The sequence shown here is derived from an EMBL/GenBank/DDBJ whole genome shotgun (WGS) entry which is preliminary data.</text>
</comment>
<feature type="transmembrane region" description="Helical" evidence="10">
    <location>
        <begin position="54"/>
        <end position="79"/>
    </location>
</feature>
<evidence type="ECO:0000256" key="7">
    <source>
        <dbReference type="ARBA" id="ARBA00022989"/>
    </source>
</evidence>
<dbReference type="EMBL" id="JAGETV010000003">
    <property type="protein sequence ID" value="MBO1926428.1"/>
    <property type="molecule type" value="Genomic_DNA"/>
</dbReference>
<evidence type="ECO:0000256" key="9">
    <source>
        <dbReference type="RuleBase" id="RU003942"/>
    </source>
</evidence>
<keyword evidence="12" id="KW-1185">Reference proteome</keyword>
<proteinExistence type="inferred from homology"/>
<feature type="transmembrane region" description="Helical" evidence="10">
    <location>
        <begin position="26"/>
        <end position="47"/>
    </location>
</feature>
<evidence type="ECO:0000256" key="2">
    <source>
        <dbReference type="ARBA" id="ARBA00011358"/>
    </source>
</evidence>
<keyword evidence="6 9" id="KW-0812">Transmembrane</keyword>
<dbReference type="SUPFAM" id="SSF103481">
    <property type="entry name" value="Multidrug resistance efflux transporter EmrE"/>
    <property type="match status" value="1"/>
</dbReference>
<keyword evidence="7 10" id="KW-1133">Transmembrane helix</keyword>
<evidence type="ECO:0000256" key="3">
    <source>
        <dbReference type="ARBA" id="ARBA00021112"/>
    </source>
</evidence>
<comment type="subcellular location">
    <subcellularLocation>
        <location evidence="1">Cell inner membrane</location>
        <topology evidence="1">Multi-pass membrane protein</topology>
    </subcellularLocation>
    <subcellularLocation>
        <location evidence="9">Cell membrane</location>
        <topology evidence="9">Multi-pass membrane protein</topology>
    </subcellularLocation>
</comment>
<sequence length="113" mass="12045">MHWVFLLLAVIGEVAGTTAMKVLVSYGHQVAGTLVAIGMIGVSYLLLSQATTKIPVALANAFWEGFGMILVAIVSILILNEHISILQTVALLLAITGIVITHYGHHLQEAKSK</sequence>
<dbReference type="PANTHER" id="PTHR30561">
    <property type="entry name" value="SMR FAMILY PROTON-DEPENDENT DRUG EFFLUX TRANSPORTER SUGE"/>
    <property type="match status" value="1"/>
</dbReference>
<dbReference type="RefSeq" id="WP_208147410.1">
    <property type="nucleotide sequence ID" value="NZ_JAGETV010000003.1"/>
</dbReference>
<evidence type="ECO:0000313" key="12">
    <source>
        <dbReference type="Proteomes" id="UP000664835"/>
    </source>
</evidence>
<evidence type="ECO:0000256" key="10">
    <source>
        <dbReference type="SAM" id="Phobius"/>
    </source>
</evidence>
<protein>
    <recommendedName>
        <fullName evidence="3">Spermidine export protein MdtJ</fullName>
    </recommendedName>
</protein>
<comment type="similarity">
    <text evidence="9">Belongs to the drug/metabolite transporter (DMT) superfamily. Small multidrug resistance (SMR) (TC 2.A.7.1) family.</text>
</comment>
<dbReference type="PANTHER" id="PTHR30561:SF2">
    <property type="entry name" value="SPERMIDINE EXPORT PROTEIN MDTJ"/>
    <property type="match status" value="1"/>
</dbReference>
<name>A0ABS3Q273_9GAMM</name>
<evidence type="ECO:0000256" key="4">
    <source>
        <dbReference type="ARBA" id="ARBA00022475"/>
    </source>
</evidence>
<dbReference type="InterPro" id="IPR000390">
    <property type="entry name" value="Small_drug/metabolite_transptr"/>
</dbReference>
<evidence type="ECO:0000256" key="5">
    <source>
        <dbReference type="ARBA" id="ARBA00022519"/>
    </source>
</evidence>
<keyword evidence="8 10" id="KW-0472">Membrane</keyword>
<accession>A0ABS3Q273</accession>
<reference evidence="11 12" key="1">
    <citation type="submission" date="2021-03" db="EMBL/GenBank/DDBJ databases">
        <title>Thiomicrorhabdus sp.nov.,novel sulfur-oxidizing bacteria isolated from coastal sediment.</title>
        <authorList>
            <person name="Liu X."/>
        </authorList>
    </citation>
    <scope>NUCLEOTIDE SEQUENCE [LARGE SCALE GENOMIC DNA]</scope>
    <source>
        <strain evidence="11 12">6S2-11</strain>
    </source>
</reference>
<evidence type="ECO:0000256" key="8">
    <source>
        <dbReference type="ARBA" id="ARBA00023136"/>
    </source>
</evidence>
<feature type="transmembrane region" description="Helical" evidence="10">
    <location>
        <begin position="85"/>
        <end position="104"/>
    </location>
</feature>
<dbReference type="Pfam" id="PF00893">
    <property type="entry name" value="Multi_Drug_Res"/>
    <property type="match status" value="1"/>
</dbReference>
<dbReference type="Gene3D" id="1.10.3730.20">
    <property type="match status" value="1"/>
</dbReference>
<keyword evidence="5" id="KW-0997">Cell inner membrane</keyword>
<dbReference type="InterPro" id="IPR045324">
    <property type="entry name" value="Small_multidrug_res"/>
</dbReference>
<organism evidence="11 12">
    <name type="scientific">Thiomicrorhabdus marina</name>
    <dbReference type="NCBI Taxonomy" id="2818442"/>
    <lineage>
        <taxon>Bacteria</taxon>
        <taxon>Pseudomonadati</taxon>
        <taxon>Pseudomonadota</taxon>
        <taxon>Gammaproteobacteria</taxon>
        <taxon>Thiotrichales</taxon>
        <taxon>Piscirickettsiaceae</taxon>
        <taxon>Thiomicrorhabdus</taxon>
    </lineage>
</organism>
<keyword evidence="4" id="KW-1003">Cell membrane</keyword>
<dbReference type="InterPro" id="IPR037185">
    <property type="entry name" value="EmrE-like"/>
</dbReference>
<evidence type="ECO:0000313" key="11">
    <source>
        <dbReference type="EMBL" id="MBO1926428.1"/>
    </source>
</evidence>
<gene>
    <name evidence="11" type="ORF">J3998_02480</name>
</gene>
<comment type="subunit">
    <text evidence="2">Forms a complex with MdtI.</text>
</comment>